<keyword evidence="1 5" id="KW-0597">Phosphoprotein</keyword>
<dbReference type="InterPro" id="IPR039420">
    <property type="entry name" value="WalR-like"/>
</dbReference>
<evidence type="ECO:0000313" key="8">
    <source>
        <dbReference type="EMBL" id="MFC3811818.1"/>
    </source>
</evidence>
<accession>A0ABV7YWZ5</accession>
<dbReference type="PROSITE" id="PS50110">
    <property type="entry name" value="RESPONSE_REGULATORY"/>
    <property type="match status" value="1"/>
</dbReference>
<evidence type="ECO:0000256" key="4">
    <source>
        <dbReference type="ARBA" id="ARBA00023163"/>
    </source>
</evidence>
<dbReference type="SMART" id="SM00448">
    <property type="entry name" value="REC"/>
    <property type="match status" value="1"/>
</dbReference>
<reference evidence="9" key="1">
    <citation type="journal article" date="2019" name="Int. J. Syst. Evol. Microbiol.">
        <title>The Global Catalogue of Microorganisms (GCM) 10K type strain sequencing project: providing services to taxonomists for standard genome sequencing and annotation.</title>
        <authorList>
            <consortium name="The Broad Institute Genomics Platform"/>
            <consortium name="The Broad Institute Genome Sequencing Center for Infectious Disease"/>
            <person name="Wu L."/>
            <person name="Ma J."/>
        </authorList>
    </citation>
    <scope>NUCLEOTIDE SEQUENCE [LARGE SCALE GENOMIC DNA]</scope>
    <source>
        <strain evidence="9">CECT 7956</strain>
    </source>
</reference>
<dbReference type="Pfam" id="PF00072">
    <property type="entry name" value="Response_reg"/>
    <property type="match status" value="1"/>
</dbReference>
<dbReference type="InterPro" id="IPR058245">
    <property type="entry name" value="NreC/VraR/RcsB-like_REC"/>
</dbReference>
<evidence type="ECO:0000256" key="3">
    <source>
        <dbReference type="ARBA" id="ARBA00023125"/>
    </source>
</evidence>
<dbReference type="SMART" id="SM00421">
    <property type="entry name" value="HTH_LUXR"/>
    <property type="match status" value="1"/>
</dbReference>
<sequence length="213" mass="24428">MQKIHAILIIDDHLLFAQGLKLLIESKPEYKVSEIIQNTDTLDSKIKSLEVDVILLDVNLNGVLSFEVCKKLKTQLPETKVIAVSMHHEYNIINQMRKAGADGYILKNASQASILTGIDEVLLGKKYFEEEVKSIISNAKNQKPEGIELLNPREKKILNLVLKDNTNKKIADEMKLSIKTIEFYRNSIYTKLDVKNLLQLVQKTKELNYRYED</sequence>
<dbReference type="CDD" id="cd06170">
    <property type="entry name" value="LuxR_C_like"/>
    <property type="match status" value="1"/>
</dbReference>
<dbReference type="CDD" id="cd17535">
    <property type="entry name" value="REC_NarL-like"/>
    <property type="match status" value="1"/>
</dbReference>
<evidence type="ECO:0000259" key="6">
    <source>
        <dbReference type="PROSITE" id="PS50043"/>
    </source>
</evidence>
<comment type="caution">
    <text evidence="8">The sequence shown here is derived from an EMBL/GenBank/DDBJ whole genome shotgun (WGS) entry which is preliminary data.</text>
</comment>
<dbReference type="PROSITE" id="PS50043">
    <property type="entry name" value="HTH_LUXR_2"/>
    <property type="match status" value="1"/>
</dbReference>
<keyword evidence="4" id="KW-0804">Transcription</keyword>
<evidence type="ECO:0000256" key="2">
    <source>
        <dbReference type="ARBA" id="ARBA00023015"/>
    </source>
</evidence>
<dbReference type="PRINTS" id="PR00038">
    <property type="entry name" value="HTHLUXR"/>
</dbReference>
<keyword evidence="9" id="KW-1185">Reference proteome</keyword>
<keyword evidence="3" id="KW-0238">DNA-binding</keyword>
<dbReference type="EMBL" id="JBHRYQ010000001">
    <property type="protein sequence ID" value="MFC3811818.1"/>
    <property type="molecule type" value="Genomic_DNA"/>
</dbReference>
<proteinExistence type="predicted"/>
<feature type="modified residue" description="4-aspartylphosphate" evidence="5">
    <location>
        <position position="57"/>
    </location>
</feature>
<evidence type="ECO:0000256" key="5">
    <source>
        <dbReference type="PROSITE-ProRule" id="PRU00169"/>
    </source>
</evidence>
<feature type="domain" description="Response regulatory" evidence="7">
    <location>
        <begin position="6"/>
        <end position="122"/>
    </location>
</feature>
<keyword evidence="2" id="KW-0805">Transcription regulation</keyword>
<dbReference type="PANTHER" id="PTHR43214">
    <property type="entry name" value="TWO-COMPONENT RESPONSE REGULATOR"/>
    <property type="match status" value="1"/>
</dbReference>
<dbReference type="Pfam" id="PF00196">
    <property type="entry name" value="GerE"/>
    <property type="match status" value="1"/>
</dbReference>
<evidence type="ECO:0000313" key="9">
    <source>
        <dbReference type="Proteomes" id="UP001595616"/>
    </source>
</evidence>
<dbReference type="InterPro" id="IPR011006">
    <property type="entry name" value="CheY-like_superfamily"/>
</dbReference>
<dbReference type="PANTHER" id="PTHR43214:SF41">
    <property type="entry name" value="NITRATE_NITRITE RESPONSE REGULATOR PROTEIN NARP"/>
    <property type="match status" value="1"/>
</dbReference>
<dbReference type="InterPro" id="IPR001789">
    <property type="entry name" value="Sig_transdc_resp-reg_receiver"/>
</dbReference>
<protein>
    <submittedName>
        <fullName evidence="8">Response regulator</fullName>
    </submittedName>
</protein>
<name>A0ABV7YWZ5_9BACT</name>
<organism evidence="8 9">
    <name type="scientific">Lacihabitans lacunae</name>
    <dbReference type="NCBI Taxonomy" id="1028214"/>
    <lineage>
        <taxon>Bacteria</taxon>
        <taxon>Pseudomonadati</taxon>
        <taxon>Bacteroidota</taxon>
        <taxon>Cytophagia</taxon>
        <taxon>Cytophagales</taxon>
        <taxon>Leadbetterellaceae</taxon>
        <taxon>Lacihabitans</taxon>
    </lineage>
</organism>
<dbReference type="Proteomes" id="UP001595616">
    <property type="component" value="Unassembled WGS sequence"/>
</dbReference>
<evidence type="ECO:0000256" key="1">
    <source>
        <dbReference type="ARBA" id="ARBA00022553"/>
    </source>
</evidence>
<dbReference type="SUPFAM" id="SSF52172">
    <property type="entry name" value="CheY-like"/>
    <property type="match status" value="1"/>
</dbReference>
<gene>
    <name evidence="8" type="ORF">ACFOOI_14235</name>
</gene>
<dbReference type="PROSITE" id="PS00622">
    <property type="entry name" value="HTH_LUXR_1"/>
    <property type="match status" value="1"/>
</dbReference>
<evidence type="ECO:0000259" key="7">
    <source>
        <dbReference type="PROSITE" id="PS50110"/>
    </source>
</evidence>
<dbReference type="InterPro" id="IPR016032">
    <property type="entry name" value="Sig_transdc_resp-reg_C-effctor"/>
</dbReference>
<feature type="domain" description="HTH luxR-type" evidence="6">
    <location>
        <begin position="143"/>
        <end position="208"/>
    </location>
</feature>
<dbReference type="InterPro" id="IPR000792">
    <property type="entry name" value="Tscrpt_reg_LuxR_C"/>
</dbReference>
<dbReference type="RefSeq" id="WP_379838666.1">
    <property type="nucleotide sequence ID" value="NZ_JBHRYQ010000001.1"/>
</dbReference>
<dbReference type="Gene3D" id="3.40.50.2300">
    <property type="match status" value="1"/>
</dbReference>
<dbReference type="SUPFAM" id="SSF46894">
    <property type="entry name" value="C-terminal effector domain of the bipartite response regulators"/>
    <property type="match status" value="1"/>
</dbReference>